<protein>
    <recommendedName>
        <fullName evidence="1">Signal peptidase I</fullName>
        <ecNumber evidence="1">3.4.21.89</ecNumber>
    </recommendedName>
</protein>
<reference evidence="4 5" key="1">
    <citation type="submission" date="2021-05" db="EMBL/GenBank/DDBJ databases">
        <title>Complete genome of Nocardioides aquaticus KCTC 9944T isolated from meromictic and hypersaline Ekho Lake, Antarctica.</title>
        <authorList>
            <person name="Hwang K."/>
            <person name="Kim K.M."/>
            <person name="Choe H."/>
        </authorList>
    </citation>
    <scope>NUCLEOTIDE SEQUENCE [LARGE SCALE GENOMIC DNA]</scope>
    <source>
        <strain evidence="4 5">KCTC 9944</strain>
    </source>
</reference>
<dbReference type="InterPro" id="IPR001733">
    <property type="entry name" value="Peptidase_S26B"/>
</dbReference>
<dbReference type="EMBL" id="CP075371">
    <property type="protein sequence ID" value="QVT81880.1"/>
    <property type="molecule type" value="Genomic_DNA"/>
</dbReference>
<gene>
    <name evidence="4" type="primary">sipW</name>
    <name evidence="4" type="ORF">ENKNEFLB_04299</name>
</gene>
<keyword evidence="5" id="KW-1185">Reference proteome</keyword>
<dbReference type="Pfam" id="PF10502">
    <property type="entry name" value="Peptidase_S26"/>
    <property type="match status" value="1"/>
</dbReference>
<evidence type="ECO:0000313" key="4">
    <source>
        <dbReference type="EMBL" id="QVT81880.1"/>
    </source>
</evidence>
<dbReference type="NCBIfam" id="TIGR02228">
    <property type="entry name" value="sigpep_I_arch"/>
    <property type="match status" value="1"/>
</dbReference>
<evidence type="ECO:0000256" key="1">
    <source>
        <dbReference type="NCBIfam" id="TIGR02228"/>
    </source>
</evidence>
<evidence type="ECO:0000256" key="2">
    <source>
        <dbReference type="SAM" id="Phobius"/>
    </source>
</evidence>
<evidence type="ECO:0000259" key="3">
    <source>
        <dbReference type="Pfam" id="PF10502"/>
    </source>
</evidence>
<evidence type="ECO:0000313" key="5">
    <source>
        <dbReference type="Proteomes" id="UP000679307"/>
    </source>
</evidence>
<dbReference type="Proteomes" id="UP000679307">
    <property type="component" value="Chromosome"/>
</dbReference>
<keyword evidence="4" id="KW-0378">Hydrolase</keyword>
<feature type="transmembrane region" description="Helical" evidence="2">
    <location>
        <begin position="137"/>
        <end position="155"/>
    </location>
</feature>
<keyword evidence="2" id="KW-0472">Membrane</keyword>
<sequence>MVNALSWAMTAVVLAVVVGAVLVPRVAGAAPYTVLTGSMTPTYPPGSLVVVRPSDDITVGDAVTYQLESGEPTVVTHRVVGISYDGEGQRSYTLQGDANEEPDAEPVRPEQVRGEVWYSLPWVGRLGVLFTPGQHQLLVYAAAGGFFAYAAALLWQARRDRRREKAHPAVRPAVEEESRA</sequence>
<dbReference type="InterPro" id="IPR019533">
    <property type="entry name" value="Peptidase_S26"/>
</dbReference>
<organism evidence="4 5">
    <name type="scientific">Nocardioides aquaticus</name>
    <dbReference type="NCBI Taxonomy" id="160826"/>
    <lineage>
        <taxon>Bacteria</taxon>
        <taxon>Bacillati</taxon>
        <taxon>Actinomycetota</taxon>
        <taxon>Actinomycetes</taxon>
        <taxon>Propionibacteriales</taxon>
        <taxon>Nocardioidaceae</taxon>
        <taxon>Nocardioides</taxon>
    </lineage>
</organism>
<dbReference type="GO" id="GO:0009003">
    <property type="term" value="F:signal peptidase activity"/>
    <property type="evidence" value="ECO:0007669"/>
    <property type="project" value="UniProtKB-EC"/>
</dbReference>
<name>A0ABX8EPC7_9ACTN</name>
<accession>A0ABX8EPC7</accession>
<keyword evidence="2" id="KW-0812">Transmembrane</keyword>
<proteinExistence type="predicted"/>
<feature type="domain" description="Peptidase S26" evidence="3">
    <location>
        <begin position="11"/>
        <end position="82"/>
    </location>
</feature>
<dbReference type="CDD" id="cd06462">
    <property type="entry name" value="Peptidase_S24_S26"/>
    <property type="match status" value="1"/>
</dbReference>
<dbReference type="EC" id="3.4.21.89" evidence="1"/>
<keyword evidence="2" id="KW-1133">Transmembrane helix</keyword>